<evidence type="ECO:0000313" key="10">
    <source>
        <dbReference type="Proteomes" id="UP000694394"/>
    </source>
</evidence>
<keyword evidence="3 5" id="KW-0371">Homeobox</keyword>
<evidence type="ECO:0000256" key="4">
    <source>
        <dbReference type="ARBA" id="ARBA00023242"/>
    </source>
</evidence>
<dbReference type="InterPro" id="IPR009057">
    <property type="entry name" value="Homeodomain-like_sf"/>
</dbReference>
<dbReference type="PANTHER" id="PTHR46123:SF5">
    <property type="entry name" value="DOUBLE HOMEOBOX PROTEIN B"/>
    <property type="match status" value="1"/>
</dbReference>
<dbReference type="GO" id="GO:0000981">
    <property type="term" value="F:DNA-binding transcription factor activity, RNA polymerase II-specific"/>
    <property type="evidence" value="ECO:0007669"/>
    <property type="project" value="InterPro"/>
</dbReference>
<dbReference type="GeneTree" id="ENSGT00940000165352"/>
<feature type="compositionally biased region" description="Polar residues" evidence="7">
    <location>
        <begin position="251"/>
        <end position="275"/>
    </location>
</feature>
<accession>A0A8C5XT58</accession>
<feature type="DNA-binding region" description="Homeobox" evidence="5">
    <location>
        <begin position="99"/>
        <end position="158"/>
    </location>
</feature>
<gene>
    <name evidence="9" type="primary">DUXB</name>
    <name evidence="9" type="synonym">LOC105875463</name>
</gene>
<keyword evidence="4 5" id="KW-0539">Nucleus</keyword>
<organism evidence="9 10">
    <name type="scientific">Microcebus murinus</name>
    <name type="common">Gray mouse lemur</name>
    <name type="synonym">Lemur murinus</name>
    <dbReference type="NCBI Taxonomy" id="30608"/>
    <lineage>
        <taxon>Eukaryota</taxon>
        <taxon>Metazoa</taxon>
        <taxon>Chordata</taxon>
        <taxon>Craniata</taxon>
        <taxon>Vertebrata</taxon>
        <taxon>Euteleostomi</taxon>
        <taxon>Mammalia</taxon>
        <taxon>Eutheria</taxon>
        <taxon>Euarchontoglires</taxon>
        <taxon>Primates</taxon>
        <taxon>Strepsirrhini</taxon>
        <taxon>Lemuriformes</taxon>
        <taxon>Cheirogaleidae</taxon>
        <taxon>Microcebus</taxon>
    </lineage>
</organism>
<feature type="domain" description="Homeobox" evidence="8">
    <location>
        <begin position="13"/>
        <end position="73"/>
    </location>
</feature>
<dbReference type="GO" id="GO:0000977">
    <property type="term" value="F:RNA polymerase II transcription regulatory region sequence-specific DNA binding"/>
    <property type="evidence" value="ECO:0007669"/>
    <property type="project" value="TreeGrafter"/>
</dbReference>
<reference evidence="9" key="2">
    <citation type="submission" date="2025-08" db="UniProtKB">
        <authorList>
            <consortium name="Ensembl"/>
        </authorList>
    </citation>
    <scope>IDENTIFICATION</scope>
</reference>
<evidence type="ECO:0000256" key="3">
    <source>
        <dbReference type="ARBA" id="ARBA00023155"/>
    </source>
</evidence>
<evidence type="ECO:0000259" key="8">
    <source>
        <dbReference type="PROSITE" id="PS50071"/>
    </source>
</evidence>
<evidence type="ECO:0000256" key="5">
    <source>
        <dbReference type="PROSITE-ProRule" id="PRU00108"/>
    </source>
</evidence>
<evidence type="ECO:0000256" key="1">
    <source>
        <dbReference type="ARBA" id="ARBA00004123"/>
    </source>
</evidence>
<reference evidence="9" key="3">
    <citation type="submission" date="2025-09" db="UniProtKB">
        <authorList>
            <consortium name="Ensembl"/>
        </authorList>
    </citation>
    <scope>IDENTIFICATION</scope>
</reference>
<comment type="subcellular location">
    <subcellularLocation>
        <location evidence="1 5 6">Nucleus</location>
    </subcellularLocation>
</comment>
<dbReference type="AlphaFoldDB" id="A0A8C5XT58"/>
<dbReference type="InterPro" id="IPR001356">
    <property type="entry name" value="HD"/>
</dbReference>
<name>A0A8C5XT58_MICMU</name>
<dbReference type="InterPro" id="IPR051306">
    <property type="entry name" value="Homeobox_regulator"/>
</dbReference>
<dbReference type="SUPFAM" id="SSF46689">
    <property type="entry name" value="Homeodomain-like"/>
    <property type="match status" value="2"/>
</dbReference>
<reference evidence="9" key="1">
    <citation type="submission" date="2016-12" db="EMBL/GenBank/DDBJ databases">
        <title>Mouse lemur reference genome and diversity panel.</title>
        <authorList>
            <person name="Harris R."/>
            <person name="Larsen P."/>
            <person name="Liu Y."/>
            <person name="Hughes D.S."/>
            <person name="Murali S."/>
            <person name="Raveendran M."/>
            <person name="Korchina V."/>
            <person name="Wang M."/>
            <person name="Jhangiani S."/>
            <person name="Bandaranaike D."/>
            <person name="Bellair M."/>
            <person name="Blankenburg K."/>
            <person name="Chao H."/>
            <person name="Dahdouli M."/>
            <person name="Dinh H."/>
            <person name="Doddapaneni H."/>
            <person name="English A."/>
            <person name="Firestine M."/>
            <person name="Gnanaolivu R."/>
            <person name="Gross S."/>
            <person name="Hernandez B."/>
            <person name="Javaid M."/>
            <person name="Jayaseelan J."/>
            <person name="Jones J."/>
            <person name="Khan Z."/>
            <person name="Kovar C."/>
            <person name="Kurapati P."/>
            <person name="Le B."/>
            <person name="Lee S."/>
            <person name="Li M."/>
            <person name="Mathew T."/>
            <person name="Narasimhan A."/>
            <person name="Ngo D."/>
            <person name="Nguyen L."/>
            <person name="Okwuonu G."/>
            <person name="Ongeri F."/>
            <person name="Osuji N."/>
            <person name="Pu L.-L."/>
            <person name="Puazo M."/>
            <person name="Quiroz J."/>
            <person name="Raj R."/>
            <person name="Rajbhandari K."/>
            <person name="Reid J.G."/>
            <person name="Santibanez J."/>
            <person name="Sexton D."/>
            <person name="Skinner E."/>
            <person name="Vee V."/>
            <person name="Weissenberger G."/>
            <person name="Wu Y."/>
            <person name="Xin Y."/>
            <person name="Han Y."/>
            <person name="Campbell C."/>
            <person name="Brown A."/>
            <person name="Sullivan B."/>
            <person name="Shelton J."/>
            <person name="Brown S."/>
            <person name="Dudchenko O."/>
            <person name="Machol I."/>
            <person name="Durand N."/>
            <person name="Shamim M."/>
            <person name="Lieberman A."/>
            <person name="Muzny D.M."/>
            <person name="Richards S."/>
            <person name="Yoder A."/>
            <person name="Worley K.C."/>
            <person name="Rogers J."/>
            <person name="Gibbs R.A."/>
        </authorList>
    </citation>
    <scope>NUCLEOTIDE SEQUENCE [LARGE SCALE GENOMIC DNA]</scope>
</reference>
<dbReference type="Gene3D" id="1.10.10.60">
    <property type="entry name" value="Homeodomain-like"/>
    <property type="match status" value="2"/>
</dbReference>
<dbReference type="InterPro" id="IPR017970">
    <property type="entry name" value="Homeobox_CS"/>
</dbReference>
<dbReference type="Proteomes" id="UP000694394">
    <property type="component" value="Chromosome 20"/>
</dbReference>
<evidence type="ECO:0000256" key="6">
    <source>
        <dbReference type="RuleBase" id="RU000682"/>
    </source>
</evidence>
<dbReference type="EMBL" id="ABDC03024144">
    <property type="status" value="NOT_ANNOTATED_CDS"/>
    <property type="molecule type" value="Genomic_DNA"/>
</dbReference>
<dbReference type="Ensembl" id="ENSMICT00000060684.1">
    <property type="protein sequence ID" value="ENSMICP00000041025.1"/>
    <property type="gene ID" value="ENSMICG00000042018.1"/>
</dbReference>
<dbReference type="PANTHER" id="PTHR46123">
    <property type="entry name" value="MIX-TYPE HOMEOBOX GENE 1-RELATED"/>
    <property type="match status" value="1"/>
</dbReference>
<protein>
    <submittedName>
        <fullName evidence="9">Double homeobox B</fullName>
    </submittedName>
</protein>
<dbReference type="PROSITE" id="PS00027">
    <property type="entry name" value="HOMEOBOX_1"/>
    <property type="match status" value="1"/>
</dbReference>
<proteinExistence type="predicted"/>
<feature type="region of interest" description="Disordered" evidence="7">
    <location>
        <begin position="1"/>
        <end position="22"/>
    </location>
</feature>
<feature type="region of interest" description="Disordered" evidence="7">
    <location>
        <begin position="240"/>
        <end position="303"/>
    </location>
</feature>
<dbReference type="GO" id="GO:0005634">
    <property type="term" value="C:nucleus"/>
    <property type="evidence" value="ECO:0007669"/>
    <property type="project" value="UniProtKB-SubCell"/>
</dbReference>
<dbReference type="Pfam" id="PF00046">
    <property type="entry name" value="Homeodomain"/>
    <property type="match status" value="2"/>
</dbReference>
<feature type="compositionally biased region" description="Basic and acidic residues" evidence="7">
    <location>
        <begin position="1"/>
        <end position="20"/>
    </location>
</feature>
<evidence type="ECO:0000313" key="9">
    <source>
        <dbReference type="Ensembl" id="ENSMICP00000041025.1"/>
    </source>
</evidence>
<sequence>MELKSTSRATGEKETRRDKTIYSQGQKEILKAWFQHDPYPDKATKELLARAIGVPESKIRSWFKQHRARQRQLKSGYCLGHDQSQKHSHPQRCCQEYVPNEDQTFIMRTQRNKLVEAFERNPFPDIDSREKLAIQTGIQGSEIEVWFQNQRSLYPEQSPWEPLDLSIIGPNWRPDLTLQQQQIDMSSLSDRSPHFPSTNAFSGNETFMPVHLPFCEYSVPQDPFRVCLSQGPDVRITQPTQAVQEGEDSDQSLTPRSHLPTLSTQGEDFSDTQTPFPSPFQEEYPNHEEHSGTSVQLEGYRQPQPKHKEKQCWYLGPENDIPYIVQWWDEICQALIAEWDPLKGTH</sequence>
<feature type="DNA-binding region" description="Homeobox" evidence="5">
    <location>
        <begin position="15"/>
        <end position="74"/>
    </location>
</feature>
<keyword evidence="10" id="KW-1185">Reference proteome</keyword>
<dbReference type="CDD" id="cd00086">
    <property type="entry name" value="homeodomain"/>
    <property type="match status" value="2"/>
</dbReference>
<dbReference type="PROSITE" id="PS50071">
    <property type="entry name" value="HOMEOBOX_2"/>
    <property type="match status" value="2"/>
</dbReference>
<feature type="domain" description="Homeobox" evidence="8">
    <location>
        <begin position="97"/>
        <end position="157"/>
    </location>
</feature>
<keyword evidence="2 5" id="KW-0238">DNA-binding</keyword>
<dbReference type="SMART" id="SM00389">
    <property type="entry name" value="HOX"/>
    <property type="match status" value="2"/>
</dbReference>
<evidence type="ECO:0000256" key="2">
    <source>
        <dbReference type="ARBA" id="ARBA00023125"/>
    </source>
</evidence>
<evidence type="ECO:0000256" key="7">
    <source>
        <dbReference type="SAM" id="MobiDB-lite"/>
    </source>
</evidence>